<sequence>MPYMPASPGQQQSSLAATATATARCIVWFRRDLRVEDNPALSAGVRTGEVIPVFVWAPEEEGPYYPGRVSRWWLSQSLHHLDASLRRLGASPLLYRRSPDSAAALIDLVHHTRATNVFFNHLYDPLSLVRDHRLKELLTARGINVSSFNADLLYEPWEVNDENGQPFSTFAPFWNKCLSMPYDPAAPLLPPKSICSGDVSTGLSDSTVSFEDESERGSNALLARAWSPGWRNADRALMAFLNGPLIDYSTNRKKADGSSTSLLSPHLHFGELSVRKVFHLVRMKQLVWTNEGNKAGEESCSLFLRSIGLREYSRYMSFNHPCSHERPLLAHLRFFPWVIDETLFKAWRQGRTGYPLVDAGMRELWATGWLHDRIRVVVSSFFVKVLQLPWRWGMKYFWDTLLDADLESDALGWQYISGSLPDGRELDRIDNPEFEGYKFDPHGEYVRRWLPELARLPTEWIHHPWDAPEPVLQAAGVELGSNYPLPIIDLETAKSRLQDALAVMWQQEAASRAALENGTEEGLGDSELPPIDFPEDMQMELIETDPEPGPRPIRVNMVGQVRRREDQMVPSMTSSLIRVEEDEEVSNVSNDNLVHNLGNNLGHNAEVPTNAGFVGVGVDRLGENRGAGGNNTVNNNNNAWRFVGEPTEASSSFTGRGSQGVVPVWDPPSMSSRSEEPEISSGVFIDRHTVQPRRIMDWRQLPPAVTRSWDMENAVQPNFIGSTQS</sequence>
<dbReference type="GO" id="GO:0032922">
    <property type="term" value="P:circadian regulation of gene expression"/>
    <property type="evidence" value="ECO:0007669"/>
    <property type="project" value="TreeGrafter"/>
</dbReference>
<dbReference type="Pfam" id="PF00875">
    <property type="entry name" value="DNA_photolyase"/>
    <property type="match status" value="1"/>
</dbReference>
<dbReference type="PROSITE" id="PS00691">
    <property type="entry name" value="DNA_PHOTOLYASES_1_2"/>
    <property type="match status" value="1"/>
</dbReference>
<evidence type="ECO:0000256" key="7">
    <source>
        <dbReference type="PIRSR" id="PIRSR602081-2"/>
    </source>
</evidence>
<dbReference type="InterPro" id="IPR014729">
    <property type="entry name" value="Rossmann-like_a/b/a_fold"/>
</dbReference>
<dbReference type="Gene3D" id="3.40.50.620">
    <property type="entry name" value="HUPs"/>
    <property type="match status" value="1"/>
</dbReference>
<dbReference type="InterPro" id="IPR018394">
    <property type="entry name" value="DNA_photolyase_1_CS_C"/>
</dbReference>
<dbReference type="PANTHER" id="PTHR11455:SF50">
    <property type="entry name" value="CRYPTOCHROME-1"/>
    <property type="match status" value="1"/>
</dbReference>
<proteinExistence type="inferred from homology"/>
<dbReference type="GO" id="GO:0005737">
    <property type="term" value="C:cytoplasm"/>
    <property type="evidence" value="ECO:0007669"/>
    <property type="project" value="TreeGrafter"/>
</dbReference>
<dbReference type="PANTHER" id="PTHR11455">
    <property type="entry name" value="CRYPTOCHROME"/>
    <property type="match status" value="1"/>
</dbReference>
<comment type="cofactor">
    <cofactor evidence="6">
        <name>FAD</name>
        <dbReference type="ChEBI" id="CHEBI:57692"/>
    </cofactor>
    <text evidence="6">Binds 1 FAD per subunit.</text>
</comment>
<dbReference type="Gene3D" id="1.25.40.80">
    <property type="match status" value="1"/>
</dbReference>
<dbReference type="SUPFAM" id="SSF52425">
    <property type="entry name" value="Cryptochrome/photolyase, N-terminal domain"/>
    <property type="match status" value="1"/>
</dbReference>
<evidence type="ECO:0000256" key="6">
    <source>
        <dbReference type="PIRSR" id="PIRSR602081-1"/>
    </source>
</evidence>
<dbReference type="PRINTS" id="PR00147">
    <property type="entry name" value="DNAPHOTLYASE"/>
</dbReference>
<evidence type="ECO:0000256" key="2">
    <source>
        <dbReference type="ARBA" id="ARBA00005862"/>
    </source>
</evidence>
<accession>A0AAV8CAT9</accession>
<feature type="binding site" evidence="6">
    <location>
        <position position="248"/>
    </location>
    <ligand>
        <name>FAD</name>
        <dbReference type="ChEBI" id="CHEBI:57692"/>
    </ligand>
</feature>
<feature type="binding site" evidence="6">
    <location>
        <begin position="260"/>
        <end position="264"/>
    </location>
    <ligand>
        <name>FAD</name>
        <dbReference type="ChEBI" id="CHEBI:57692"/>
    </ligand>
</feature>
<dbReference type="InterPro" id="IPR002081">
    <property type="entry name" value="Cryptochrome/DNA_photolyase_1"/>
</dbReference>
<evidence type="ECO:0000313" key="9">
    <source>
        <dbReference type="EMBL" id="KAJ4752870.1"/>
    </source>
</evidence>
<dbReference type="PROSITE" id="PS51645">
    <property type="entry name" value="PHR_CRY_ALPHA_BETA"/>
    <property type="match status" value="1"/>
</dbReference>
<dbReference type="GO" id="GO:0071949">
    <property type="term" value="F:FAD binding"/>
    <property type="evidence" value="ECO:0007669"/>
    <property type="project" value="TreeGrafter"/>
</dbReference>
<organism evidence="9 10">
    <name type="scientific">Rhynchospora pubera</name>
    <dbReference type="NCBI Taxonomy" id="906938"/>
    <lineage>
        <taxon>Eukaryota</taxon>
        <taxon>Viridiplantae</taxon>
        <taxon>Streptophyta</taxon>
        <taxon>Embryophyta</taxon>
        <taxon>Tracheophyta</taxon>
        <taxon>Spermatophyta</taxon>
        <taxon>Magnoliopsida</taxon>
        <taxon>Liliopsida</taxon>
        <taxon>Poales</taxon>
        <taxon>Cyperaceae</taxon>
        <taxon>Cyperoideae</taxon>
        <taxon>Rhynchosporeae</taxon>
        <taxon>Rhynchospora</taxon>
    </lineage>
</organism>
<dbReference type="InterPro" id="IPR005101">
    <property type="entry name" value="Cryptochr/Photolyase_FAD-bd"/>
</dbReference>
<evidence type="ECO:0000256" key="3">
    <source>
        <dbReference type="ARBA" id="ARBA00022630"/>
    </source>
</evidence>
<dbReference type="InterPro" id="IPR036134">
    <property type="entry name" value="Crypto/Photolyase_FAD-like_sf"/>
</dbReference>
<dbReference type="Proteomes" id="UP001140206">
    <property type="component" value="Chromosome 5"/>
</dbReference>
<reference evidence="9" key="1">
    <citation type="submission" date="2022-08" db="EMBL/GenBank/DDBJ databases">
        <authorList>
            <person name="Marques A."/>
        </authorList>
    </citation>
    <scope>NUCLEOTIDE SEQUENCE</scope>
    <source>
        <strain evidence="9">RhyPub2mFocal</strain>
        <tissue evidence="9">Leaves</tissue>
    </source>
</reference>
<dbReference type="InterPro" id="IPR014134">
    <property type="entry name" value="Cryptochrome_pln"/>
</dbReference>
<dbReference type="Pfam" id="PF12546">
    <property type="entry name" value="Cryptochrome_C"/>
    <property type="match status" value="1"/>
</dbReference>
<dbReference type="InterPro" id="IPR006050">
    <property type="entry name" value="DNA_photolyase_N"/>
</dbReference>
<dbReference type="SUPFAM" id="SSF48173">
    <property type="entry name" value="Cryptochrome/photolyase FAD-binding domain"/>
    <property type="match status" value="1"/>
</dbReference>
<comment type="caution">
    <text evidence="9">The sequence shown here is derived from an EMBL/GenBank/DDBJ whole genome shotgun (WGS) entry which is preliminary data.</text>
</comment>
<dbReference type="FunFam" id="1.10.579.10:FF:000003">
    <property type="entry name" value="Deoxyribodipyrimidine photo-lyase"/>
    <property type="match status" value="1"/>
</dbReference>
<evidence type="ECO:0000256" key="4">
    <source>
        <dbReference type="ARBA" id="ARBA00022827"/>
    </source>
</evidence>
<dbReference type="GO" id="GO:0005634">
    <property type="term" value="C:nucleus"/>
    <property type="evidence" value="ECO:0007669"/>
    <property type="project" value="TreeGrafter"/>
</dbReference>
<comment type="similarity">
    <text evidence="2">Belongs to the DNA photolyase class-1 family.</text>
</comment>
<dbReference type="PROSITE" id="PS00394">
    <property type="entry name" value="DNA_PHOTOLYASES_1_1"/>
    <property type="match status" value="1"/>
</dbReference>
<dbReference type="GO" id="GO:0009882">
    <property type="term" value="F:blue light photoreceptor activity"/>
    <property type="evidence" value="ECO:0007669"/>
    <property type="project" value="InterPro"/>
</dbReference>
<dbReference type="GO" id="GO:0006139">
    <property type="term" value="P:nucleobase-containing compound metabolic process"/>
    <property type="evidence" value="ECO:0007669"/>
    <property type="project" value="UniProtKB-ARBA"/>
</dbReference>
<evidence type="ECO:0000259" key="8">
    <source>
        <dbReference type="PROSITE" id="PS51645"/>
    </source>
</evidence>
<feature type="domain" description="Photolyase/cryptochrome alpha/beta" evidence="8">
    <location>
        <begin position="23"/>
        <end position="153"/>
    </location>
</feature>
<evidence type="ECO:0000313" key="10">
    <source>
        <dbReference type="Proteomes" id="UP001140206"/>
    </source>
</evidence>
<dbReference type="InterPro" id="IPR036155">
    <property type="entry name" value="Crypto/Photolyase_N_sf"/>
</dbReference>
<comment type="cofactor">
    <cofactor evidence="1">
        <name>(6R)-5,10-methylene-5,6,7,8-tetrahydrofolate</name>
        <dbReference type="ChEBI" id="CHEBI:15636"/>
    </cofactor>
</comment>
<dbReference type="Pfam" id="PF03441">
    <property type="entry name" value="FAD_binding_7"/>
    <property type="match status" value="1"/>
</dbReference>
<dbReference type="GO" id="GO:0003677">
    <property type="term" value="F:DNA binding"/>
    <property type="evidence" value="ECO:0007669"/>
    <property type="project" value="TreeGrafter"/>
</dbReference>
<dbReference type="EMBL" id="JAMFTS010000005">
    <property type="protein sequence ID" value="KAJ4752870.1"/>
    <property type="molecule type" value="Genomic_DNA"/>
</dbReference>
<evidence type="ECO:0000256" key="5">
    <source>
        <dbReference type="ARBA" id="ARBA00022991"/>
    </source>
</evidence>
<evidence type="ECO:0000256" key="1">
    <source>
        <dbReference type="ARBA" id="ARBA00001932"/>
    </source>
</evidence>
<name>A0AAV8CAT9_9POAL</name>
<dbReference type="GO" id="GO:0003904">
    <property type="term" value="F:deoxyribodipyrimidine photo-lyase activity"/>
    <property type="evidence" value="ECO:0007669"/>
    <property type="project" value="TreeGrafter"/>
</dbReference>
<dbReference type="NCBIfam" id="TIGR02766">
    <property type="entry name" value="crypt_chrom_pln"/>
    <property type="match status" value="1"/>
</dbReference>
<feature type="binding site" evidence="6">
    <location>
        <begin position="403"/>
        <end position="405"/>
    </location>
    <ligand>
        <name>FAD</name>
        <dbReference type="ChEBI" id="CHEBI:57692"/>
    </ligand>
</feature>
<keyword evidence="5" id="KW-0157">Chromophore</keyword>
<gene>
    <name evidence="9" type="ORF">LUZ62_087275</name>
</gene>
<dbReference type="Gene3D" id="1.10.579.10">
    <property type="entry name" value="DNA Cyclobutane Dipyrimidine Photolyase, subunit A, domain 3"/>
    <property type="match status" value="1"/>
</dbReference>
<dbReference type="AlphaFoldDB" id="A0AAV8CAT9"/>
<dbReference type="GO" id="GO:0043153">
    <property type="term" value="P:entrainment of circadian clock by photoperiod"/>
    <property type="evidence" value="ECO:0007669"/>
    <property type="project" value="TreeGrafter"/>
</dbReference>
<feature type="site" description="Electron transfer via tryptophanyl radical" evidence="7">
    <location>
        <position position="390"/>
    </location>
</feature>
<feature type="binding site" evidence="6">
    <location>
        <position position="303"/>
    </location>
    <ligand>
        <name>FAD</name>
        <dbReference type="ChEBI" id="CHEBI:57692"/>
    </ligand>
</feature>
<dbReference type="InterPro" id="IPR020978">
    <property type="entry name" value="Cryptochrome_C"/>
</dbReference>
<keyword evidence="10" id="KW-1185">Reference proteome</keyword>
<protein>
    <submittedName>
        <fullName evidence="9">Cryptochrome-1</fullName>
    </submittedName>
</protein>
<feature type="site" description="Electron transfer via tryptophanyl radical" evidence="7">
    <location>
        <position position="413"/>
    </location>
</feature>
<feature type="site" description="Electron transfer via tryptophanyl radical" evidence="7">
    <location>
        <position position="337"/>
    </location>
</feature>
<keyword evidence="4 6" id="KW-0274">FAD</keyword>
<dbReference type="GO" id="GO:0006950">
    <property type="term" value="P:response to stress"/>
    <property type="evidence" value="ECO:0007669"/>
    <property type="project" value="UniProtKB-ARBA"/>
</dbReference>
<keyword evidence="3 6" id="KW-0285">Flavoprotein</keyword>